<dbReference type="PANTHER" id="PTHR45523">
    <property type="entry name" value="TETRATRICOPEPTIDE REPEAT (TPR)-CONTAINING PROTEIN-RELATED"/>
    <property type="match status" value="1"/>
</dbReference>
<evidence type="ECO:0000313" key="1">
    <source>
        <dbReference type="EnsemblPlants" id="AET6Gv20419800.16"/>
    </source>
</evidence>
<name>A0A453NMU0_AEGTS</name>
<proteinExistence type="predicted"/>
<sequence length="134" mass="14756">SWLYNLISTIIGNLKVTISNVHIRYEDSVSNAGHPFASGFTLSKLAAVTVDEDGNETFDAGVALDKLRKVFQDGIDDRPGNSIWAMNRRYLVSPINGTLKYNRLGQQERGDLNNPLEKASLVLSDVSLTVTEDT</sequence>
<reference evidence="1" key="4">
    <citation type="submission" date="2019-03" db="UniProtKB">
        <authorList>
            <consortium name="EnsemblPlants"/>
        </authorList>
    </citation>
    <scope>IDENTIFICATION</scope>
</reference>
<dbReference type="AlphaFoldDB" id="A0A453NMU0"/>
<evidence type="ECO:0000313" key="2">
    <source>
        <dbReference type="Proteomes" id="UP000015105"/>
    </source>
</evidence>
<reference evidence="2" key="2">
    <citation type="journal article" date="2017" name="Nat. Plants">
        <title>The Aegilops tauschii genome reveals multiple impacts of transposons.</title>
        <authorList>
            <person name="Zhao G."/>
            <person name="Zou C."/>
            <person name="Li K."/>
            <person name="Wang K."/>
            <person name="Li T."/>
            <person name="Gao L."/>
            <person name="Zhang X."/>
            <person name="Wang H."/>
            <person name="Yang Z."/>
            <person name="Liu X."/>
            <person name="Jiang W."/>
            <person name="Mao L."/>
            <person name="Kong X."/>
            <person name="Jiao Y."/>
            <person name="Jia J."/>
        </authorList>
    </citation>
    <scope>NUCLEOTIDE SEQUENCE [LARGE SCALE GENOMIC DNA]</scope>
    <source>
        <strain evidence="2">cv. AL8/78</strain>
    </source>
</reference>
<keyword evidence="2" id="KW-1185">Reference proteome</keyword>
<dbReference type="PANTHER" id="PTHR45523:SF2">
    <property type="entry name" value="OS02G0470600 PROTEIN"/>
    <property type="match status" value="1"/>
</dbReference>
<dbReference type="Gramene" id="AET6Gv20419800.16">
    <property type="protein sequence ID" value="AET6Gv20419800.16"/>
    <property type="gene ID" value="AET6Gv20419800"/>
</dbReference>
<accession>A0A453NMU0</accession>
<dbReference type="Proteomes" id="UP000015105">
    <property type="component" value="Chromosome 6D"/>
</dbReference>
<reference evidence="1" key="3">
    <citation type="journal article" date="2017" name="Nature">
        <title>Genome sequence of the progenitor of the wheat D genome Aegilops tauschii.</title>
        <authorList>
            <person name="Luo M.C."/>
            <person name="Gu Y.Q."/>
            <person name="Puiu D."/>
            <person name="Wang H."/>
            <person name="Twardziok S.O."/>
            <person name="Deal K.R."/>
            <person name="Huo N."/>
            <person name="Zhu T."/>
            <person name="Wang L."/>
            <person name="Wang Y."/>
            <person name="McGuire P.E."/>
            <person name="Liu S."/>
            <person name="Long H."/>
            <person name="Ramasamy R.K."/>
            <person name="Rodriguez J.C."/>
            <person name="Van S.L."/>
            <person name="Yuan L."/>
            <person name="Wang Z."/>
            <person name="Xia Z."/>
            <person name="Xiao L."/>
            <person name="Anderson O.D."/>
            <person name="Ouyang S."/>
            <person name="Liang Y."/>
            <person name="Zimin A.V."/>
            <person name="Pertea G."/>
            <person name="Qi P."/>
            <person name="Bennetzen J.L."/>
            <person name="Dai X."/>
            <person name="Dawson M.W."/>
            <person name="Muller H.G."/>
            <person name="Kugler K."/>
            <person name="Rivarola-Duarte L."/>
            <person name="Spannagl M."/>
            <person name="Mayer K.F.X."/>
            <person name="Lu F.H."/>
            <person name="Bevan M.W."/>
            <person name="Leroy P."/>
            <person name="Li P."/>
            <person name="You F.M."/>
            <person name="Sun Q."/>
            <person name="Liu Z."/>
            <person name="Lyons E."/>
            <person name="Wicker T."/>
            <person name="Salzberg S.L."/>
            <person name="Devos K.M."/>
            <person name="Dvorak J."/>
        </authorList>
    </citation>
    <scope>NUCLEOTIDE SEQUENCE [LARGE SCALE GENOMIC DNA]</scope>
    <source>
        <strain evidence="1">cv. AL8/78</strain>
    </source>
</reference>
<reference evidence="2" key="1">
    <citation type="journal article" date="2014" name="Science">
        <title>Ancient hybridizations among the ancestral genomes of bread wheat.</title>
        <authorList>
            <consortium name="International Wheat Genome Sequencing Consortium,"/>
            <person name="Marcussen T."/>
            <person name="Sandve S.R."/>
            <person name="Heier L."/>
            <person name="Spannagl M."/>
            <person name="Pfeifer M."/>
            <person name="Jakobsen K.S."/>
            <person name="Wulff B.B."/>
            <person name="Steuernagel B."/>
            <person name="Mayer K.F."/>
            <person name="Olsen O.A."/>
        </authorList>
    </citation>
    <scope>NUCLEOTIDE SEQUENCE [LARGE SCALE GENOMIC DNA]</scope>
    <source>
        <strain evidence="2">cv. AL8/78</strain>
    </source>
</reference>
<organism evidence="1 2">
    <name type="scientific">Aegilops tauschii subsp. strangulata</name>
    <name type="common">Goatgrass</name>
    <dbReference type="NCBI Taxonomy" id="200361"/>
    <lineage>
        <taxon>Eukaryota</taxon>
        <taxon>Viridiplantae</taxon>
        <taxon>Streptophyta</taxon>
        <taxon>Embryophyta</taxon>
        <taxon>Tracheophyta</taxon>
        <taxon>Spermatophyta</taxon>
        <taxon>Magnoliopsida</taxon>
        <taxon>Liliopsida</taxon>
        <taxon>Poales</taxon>
        <taxon>Poaceae</taxon>
        <taxon>BOP clade</taxon>
        <taxon>Pooideae</taxon>
        <taxon>Triticodae</taxon>
        <taxon>Triticeae</taxon>
        <taxon>Triticinae</taxon>
        <taxon>Aegilops</taxon>
    </lineage>
</organism>
<reference evidence="1" key="5">
    <citation type="journal article" date="2021" name="G3 (Bethesda)">
        <title>Aegilops tauschii genome assembly Aet v5.0 features greater sequence contiguity and improved annotation.</title>
        <authorList>
            <person name="Wang L."/>
            <person name="Zhu T."/>
            <person name="Rodriguez J.C."/>
            <person name="Deal K.R."/>
            <person name="Dubcovsky J."/>
            <person name="McGuire P.E."/>
            <person name="Lux T."/>
            <person name="Spannagl M."/>
            <person name="Mayer K.F.X."/>
            <person name="Baldrich P."/>
            <person name="Meyers B.C."/>
            <person name="Huo N."/>
            <person name="Gu Y.Q."/>
            <person name="Zhou H."/>
            <person name="Devos K.M."/>
            <person name="Bennetzen J.L."/>
            <person name="Unver T."/>
            <person name="Budak H."/>
            <person name="Gulick P.J."/>
            <person name="Galiba G."/>
            <person name="Kalapos B."/>
            <person name="Nelson D.R."/>
            <person name="Li P."/>
            <person name="You F.M."/>
            <person name="Luo M.C."/>
            <person name="Dvorak J."/>
        </authorList>
    </citation>
    <scope>NUCLEOTIDE SEQUENCE [LARGE SCALE GENOMIC DNA]</scope>
    <source>
        <strain evidence="1">cv. AL8/78</strain>
    </source>
</reference>
<protein>
    <submittedName>
        <fullName evidence="1">Uncharacterized protein</fullName>
    </submittedName>
</protein>
<dbReference type="EnsemblPlants" id="AET6Gv20419800.16">
    <property type="protein sequence ID" value="AET6Gv20419800.16"/>
    <property type="gene ID" value="AET6Gv20419800"/>
</dbReference>